<reference evidence="2 3" key="1">
    <citation type="journal article" date="2014" name="PLoS Genet.">
        <title>Phylogenetically driven sequencing of extremely halophilic archaea reveals strategies for static and dynamic osmo-response.</title>
        <authorList>
            <person name="Becker E.A."/>
            <person name="Seitzer P.M."/>
            <person name="Tritt A."/>
            <person name="Larsen D."/>
            <person name="Krusor M."/>
            <person name="Yao A.I."/>
            <person name="Wu D."/>
            <person name="Madern D."/>
            <person name="Eisen J.A."/>
            <person name="Darling A.E."/>
            <person name="Facciotti M.T."/>
        </authorList>
    </citation>
    <scope>NUCLEOTIDE SEQUENCE [LARGE SCALE GENOMIC DNA]</scope>
    <source>
        <strain evidence="2 3">100A6</strain>
    </source>
</reference>
<dbReference type="InterPro" id="IPR023214">
    <property type="entry name" value="HAD_sf"/>
</dbReference>
<dbReference type="PANTHER" id="PTHR43481">
    <property type="entry name" value="FRUCTOSE-1-PHOSPHATE PHOSPHATASE"/>
    <property type="match status" value="1"/>
</dbReference>
<evidence type="ECO:0000313" key="2">
    <source>
        <dbReference type="EMBL" id="EMA40502.1"/>
    </source>
</evidence>
<dbReference type="OrthoDB" id="372285at2157"/>
<dbReference type="PANTHER" id="PTHR43481:SF4">
    <property type="entry name" value="GLYCEROL-1-PHOSPHATE PHOSPHOHYDROLASE 1-RELATED"/>
    <property type="match status" value="1"/>
</dbReference>
<dbReference type="Gene3D" id="1.10.150.240">
    <property type="entry name" value="Putative phosphatase, domain 2"/>
    <property type="match status" value="1"/>
</dbReference>
<dbReference type="eggNOG" id="arCOG02293">
    <property type="taxonomic scope" value="Archaea"/>
</dbReference>
<dbReference type="InterPro" id="IPR023198">
    <property type="entry name" value="PGP-like_dom2"/>
</dbReference>
<keyword evidence="2" id="KW-0378">Hydrolase</keyword>
<dbReference type="NCBIfam" id="TIGR01509">
    <property type="entry name" value="HAD-SF-IA-v3"/>
    <property type="match status" value="1"/>
</dbReference>
<comment type="caution">
    <text evidence="2">The sequence shown here is derived from an EMBL/GenBank/DDBJ whole genome shotgun (WGS) entry which is preliminary data.</text>
</comment>
<protein>
    <submittedName>
        <fullName evidence="2">HAD superfamily hydrolase</fullName>
    </submittedName>
</protein>
<evidence type="ECO:0000256" key="1">
    <source>
        <dbReference type="ARBA" id="ARBA00007958"/>
    </source>
</evidence>
<dbReference type="EMBL" id="AOMB01000011">
    <property type="protein sequence ID" value="EMA40502.1"/>
    <property type="molecule type" value="Genomic_DNA"/>
</dbReference>
<dbReference type="GO" id="GO:0050308">
    <property type="term" value="F:sugar-phosphatase activity"/>
    <property type="evidence" value="ECO:0007669"/>
    <property type="project" value="TreeGrafter"/>
</dbReference>
<dbReference type="Proteomes" id="UP000011566">
    <property type="component" value="Unassembled WGS sequence"/>
</dbReference>
<organism evidence="2 3">
    <name type="scientific">Halococcus hamelinensis 100A6</name>
    <dbReference type="NCBI Taxonomy" id="1132509"/>
    <lineage>
        <taxon>Archaea</taxon>
        <taxon>Methanobacteriati</taxon>
        <taxon>Methanobacteriota</taxon>
        <taxon>Stenosarchaea group</taxon>
        <taxon>Halobacteria</taxon>
        <taxon>Halobacteriales</taxon>
        <taxon>Halococcaceae</taxon>
        <taxon>Halococcus</taxon>
    </lineage>
</organism>
<dbReference type="InterPro" id="IPR036412">
    <property type="entry name" value="HAD-like_sf"/>
</dbReference>
<dbReference type="SUPFAM" id="SSF56784">
    <property type="entry name" value="HAD-like"/>
    <property type="match status" value="1"/>
</dbReference>
<dbReference type="SFLD" id="SFLDS00003">
    <property type="entry name" value="Haloacid_Dehalogenase"/>
    <property type="match status" value="1"/>
</dbReference>
<accession>M0M3Y9</accession>
<gene>
    <name evidence="2" type="ORF">C447_04362</name>
</gene>
<dbReference type="Gene3D" id="3.40.50.1000">
    <property type="entry name" value="HAD superfamily/HAD-like"/>
    <property type="match status" value="1"/>
</dbReference>
<comment type="similarity">
    <text evidence="1">Belongs to the HAD-like hydrolase superfamily.</text>
</comment>
<keyword evidence="3" id="KW-1185">Reference proteome</keyword>
<sequence>MLFDMDGVIVDSERYWAEYEEERILPAAEVSGLDPGEITGMNYKEIAAYLTENYDAAVGADELQGIYEECAAELYTERAELMDGFRDLCGTLRDRGVRTAIVTSSPPEWIEMVRERFDLTGFDAVVSAEEVEGPGKPEPHIYRHAAEAVGVDPADCVAVEDSTNGVASATAAGTTCIGYRGGSDRTLDLSAADVVVDGPQELRAELLAR</sequence>
<dbReference type="Pfam" id="PF00702">
    <property type="entry name" value="Hydrolase"/>
    <property type="match status" value="1"/>
</dbReference>
<dbReference type="InterPro" id="IPR051806">
    <property type="entry name" value="HAD-like_SPP"/>
</dbReference>
<evidence type="ECO:0000313" key="3">
    <source>
        <dbReference type="Proteomes" id="UP000011566"/>
    </source>
</evidence>
<dbReference type="SFLD" id="SFLDG01129">
    <property type="entry name" value="C1.5:_HAD__Beta-PGM__Phosphata"/>
    <property type="match status" value="1"/>
</dbReference>
<dbReference type="AlphaFoldDB" id="M0M3Y9"/>
<proteinExistence type="inferred from homology"/>
<dbReference type="InterPro" id="IPR006439">
    <property type="entry name" value="HAD-SF_hydro_IA"/>
</dbReference>
<name>M0M3Y9_9EURY</name>
<dbReference type="PATRIC" id="fig|1132509.6.peg.1010"/>